<name>A0A6J4RFB2_9ACTN</name>
<feature type="non-terminal residue" evidence="2">
    <location>
        <position position="80"/>
    </location>
</feature>
<sequence length="80" mass="8360">DGGDDGNWQPGWRPGAPGARGRLRRGARGPDARGRRGAGAPRGPLGQAQPRDGGPGQRRDSPRGAQAEAPVHRAPWRPSV</sequence>
<dbReference type="AlphaFoldDB" id="A0A6J4RFB2"/>
<dbReference type="EMBL" id="CADCVK010000145">
    <property type="protein sequence ID" value="CAA9472295.1"/>
    <property type="molecule type" value="Genomic_DNA"/>
</dbReference>
<evidence type="ECO:0000313" key="2">
    <source>
        <dbReference type="EMBL" id="CAA9472295.1"/>
    </source>
</evidence>
<reference evidence="2" key="1">
    <citation type="submission" date="2020-02" db="EMBL/GenBank/DDBJ databases">
        <authorList>
            <person name="Meier V. D."/>
        </authorList>
    </citation>
    <scope>NUCLEOTIDE SEQUENCE</scope>
    <source>
        <strain evidence="2">AVDCRST_MAG12</strain>
    </source>
</reference>
<evidence type="ECO:0000256" key="1">
    <source>
        <dbReference type="SAM" id="MobiDB-lite"/>
    </source>
</evidence>
<accession>A0A6J4RFB2</accession>
<gene>
    <name evidence="2" type="ORF">AVDCRST_MAG12-879</name>
</gene>
<proteinExistence type="predicted"/>
<feature type="non-terminal residue" evidence="2">
    <location>
        <position position="1"/>
    </location>
</feature>
<feature type="region of interest" description="Disordered" evidence="1">
    <location>
        <begin position="1"/>
        <end position="80"/>
    </location>
</feature>
<protein>
    <submittedName>
        <fullName evidence="2">Uncharacterized protein</fullName>
    </submittedName>
</protein>
<organism evidence="2">
    <name type="scientific">uncultured Rubrobacteraceae bacterium</name>
    <dbReference type="NCBI Taxonomy" id="349277"/>
    <lineage>
        <taxon>Bacteria</taxon>
        <taxon>Bacillati</taxon>
        <taxon>Actinomycetota</taxon>
        <taxon>Rubrobacteria</taxon>
        <taxon>Rubrobacterales</taxon>
        <taxon>Rubrobacteraceae</taxon>
        <taxon>environmental samples</taxon>
    </lineage>
</organism>
<feature type="compositionally biased region" description="Low complexity" evidence="1">
    <location>
        <begin position="10"/>
        <end position="20"/>
    </location>
</feature>